<dbReference type="EMBL" id="JAME01000013">
    <property type="protein sequence ID" value="ETX29034.1"/>
    <property type="molecule type" value="Genomic_DNA"/>
</dbReference>
<feature type="transmembrane region" description="Helical" evidence="1">
    <location>
        <begin position="57"/>
        <end position="76"/>
    </location>
</feature>
<name>X7FAF6_9RHOB</name>
<keyword evidence="1" id="KW-0812">Transmembrane</keyword>
<keyword evidence="1" id="KW-1133">Transmembrane helix</keyword>
<dbReference type="STRING" id="1449351.RISW2_03575"/>
<accession>X7FAF6</accession>
<keyword evidence="3" id="KW-1185">Reference proteome</keyword>
<keyword evidence="1" id="KW-0472">Membrane</keyword>
<evidence type="ECO:0000313" key="2">
    <source>
        <dbReference type="EMBL" id="ETX29034.1"/>
    </source>
</evidence>
<dbReference type="Proteomes" id="UP000023430">
    <property type="component" value="Unassembled WGS sequence"/>
</dbReference>
<dbReference type="AlphaFoldDB" id="X7FAF6"/>
<evidence type="ECO:0000256" key="1">
    <source>
        <dbReference type="SAM" id="Phobius"/>
    </source>
</evidence>
<feature type="transmembrane region" description="Helical" evidence="1">
    <location>
        <begin position="12"/>
        <end position="36"/>
    </location>
</feature>
<dbReference type="eggNOG" id="ENOG5032V0A">
    <property type="taxonomic scope" value="Bacteria"/>
</dbReference>
<sequence length="202" mass="22611">MLAWLQENHATVSLVVNAVSAVVWLVYLQIFLLSFLGERRSVIVIHIGGSRGQSARVFISNLGSTPIYLVGILMRLNSGEDSHLAAVTDRDELNAQDLERASDRTTQGPLSPGGFRDIGDFATLRERARLTAGRKTLPAHPEEIVIYVVAQSGNRGRLVGCRQLFCRNQQSEEDDYVPKELSVKQIPNLRRARYRELLDTLR</sequence>
<evidence type="ECO:0000313" key="3">
    <source>
        <dbReference type="Proteomes" id="UP000023430"/>
    </source>
</evidence>
<proteinExistence type="predicted"/>
<protein>
    <submittedName>
        <fullName evidence="2">Uncharacterized protein</fullName>
    </submittedName>
</protein>
<comment type="caution">
    <text evidence="2">The sequence shown here is derived from an EMBL/GenBank/DDBJ whole genome shotgun (WGS) entry which is preliminary data.</text>
</comment>
<reference evidence="2 3" key="1">
    <citation type="submission" date="2014-01" db="EMBL/GenBank/DDBJ databases">
        <title>Roseivivax isoporae LMG 25204 Genome Sequencing.</title>
        <authorList>
            <person name="Lai Q."/>
            <person name="Li G."/>
            <person name="Shao Z."/>
        </authorList>
    </citation>
    <scope>NUCLEOTIDE SEQUENCE [LARGE SCALE GENOMIC DNA]</scope>
    <source>
        <strain evidence="2 3">LMG 25204</strain>
    </source>
</reference>
<organism evidence="2 3">
    <name type="scientific">Roseivivax isoporae LMG 25204</name>
    <dbReference type="NCBI Taxonomy" id="1449351"/>
    <lineage>
        <taxon>Bacteria</taxon>
        <taxon>Pseudomonadati</taxon>
        <taxon>Pseudomonadota</taxon>
        <taxon>Alphaproteobacteria</taxon>
        <taxon>Rhodobacterales</taxon>
        <taxon>Roseobacteraceae</taxon>
        <taxon>Roseivivax</taxon>
    </lineage>
</organism>
<gene>
    <name evidence="2" type="ORF">RISW2_03575</name>
</gene>